<protein>
    <submittedName>
        <fullName evidence="2">Nucleoside deaminase</fullName>
        <ecNumber evidence="2">3.5.4.33</ecNumber>
    </submittedName>
</protein>
<sequence>MISEIDKVHLKRCIELAEEALRNGDAPFGSVLVSGEGEVLFEDRNRISGGDNTRHPEFEIARWAAEHLNAADRKRAVVYTSGEHCSMCASAHALVGLGRIVYASSVIQLTAWKKEWGIQSGSLKGLSVTDVIHADVDGPDEILSKEVKKFLRKYHQK</sequence>
<dbReference type="Pfam" id="PF00383">
    <property type="entry name" value="dCMP_cyt_deam_1"/>
    <property type="match status" value="1"/>
</dbReference>
<dbReference type="CDD" id="cd01285">
    <property type="entry name" value="nucleoside_deaminase"/>
    <property type="match status" value="1"/>
</dbReference>
<dbReference type="EC" id="3.5.4.33" evidence="2"/>
<proteinExistence type="predicted"/>
<name>A0ABW5WZR5_9STAP</name>
<keyword evidence="2" id="KW-0378">Hydrolase</keyword>
<dbReference type="InterPro" id="IPR016193">
    <property type="entry name" value="Cytidine_deaminase-like"/>
</dbReference>
<dbReference type="GO" id="GO:0052717">
    <property type="term" value="F:tRNA-specific adenosine-34 deaminase activity"/>
    <property type="evidence" value="ECO:0007669"/>
    <property type="project" value="UniProtKB-EC"/>
</dbReference>
<organism evidence="2 3">
    <name type="scientific">Corticicoccus populi</name>
    <dbReference type="NCBI Taxonomy" id="1812821"/>
    <lineage>
        <taxon>Bacteria</taxon>
        <taxon>Bacillati</taxon>
        <taxon>Bacillota</taxon>
        <taxon>Bacilli</taxon>
        <taxon>Bacillales</taxon>
        <taxon>Staphylococcaceae</taxon>
        <taxon>Corticicoccus</taxon>
    </lineage>
</organism>
<reference evidence="3" key="1">
    <citation type="journal article" date="2019" name="Int. J. Syst. Evol. Microbiol.">
        <title>The Global Catalogue of Microorganisms (GCM) 10K type strain sequencing project: providing services to taxonomists for standard genome sequencing and annotation.</title>
        <authorList>
            <consortium name="The Broad Institute Genomics Platform"/>
            <consortium name="The Broad Institute Genome Sequencing Center for Infectious Disease"/>
            <person name="Wu L."/>
            <person name="Ma J."/>
        </authorList>
    </citation>
    <scope>NUCLEOTIDE SEQUENCE [LARGE SCALE GENOMIC DNA]</scope>
    <source>
        <strain evidence="3">KCTC 33575</strain>
    </source>
</reference>
<dbReference type="PROSITE" id="PS51747">
    <property type="entry name" value="CYT_DCMP_DEAMINASES_2"/>
    <property type="match status" value="1"/>
</dbReference>
<feature type="domain" description="CMP/dCMP-type deaminase" evidence="1">
    <location>
        <begin position="4"/>
        <end position="129"/>
    </location>
</feature>
<dbReference type="Gene3D" id="3.40.140.10">
    <property type="entry name" value="Cytidine Deaminase, domain 2"/>
    <property type="match status" value="1"/>
</dbReference>
<evidence type="ECO:0000313" key="2">
    <source>
        <dbReference type="EMBL" id="MFD2830999.1"/>
    </source>
</evidence>
<dbReference type="InterPro" id="IPR002125">
    <property type="entry name" value="CMP_dCMP_dom"/>
</dbReference>
<dbReference type="PANTHER" id="PTHR11079">
    <property type="entry name" value="CYTOSINE DEAMINASE FAMILY MEMBER"/>
    <property type="match status" value="1"/>
</dbReference>
<dbReference type="Proteomes" id="UP001597519">
    <property type="component" value="Unassembled WGS sequence"/>
</dbReference>
<keyword evidence="3" id="KW-1185">Reference proteome</keyword>
<dbReference type="PANTHER" id="PTHR11079:SF179">
    <property type="entry name" value="TRNA(ADENINE(34)) DEAMINASE, CHLOROPLASTIC"/>
    <property type="match status" value="1"/>
</dbReference>
<evidence type="ECO:0000259" key="1">
    <source>
        <dbReference type="PROSITE" id="PS51747"/>
    </source>
</evidence>
<gene>
    <name evidence="2" type="ORF">ACFSX4_11040</name>
</gene>
<dbReference type="EMBL" id="JBHUOQ010000004">
    <property type="protein sequence ID" value="MFD2830999.1"/>
    <property type="molecule type" value="Genomic_DNA"/>
</dbReference>
<evidence type="ECO:0000313" key="3">
    <source>
        <dbReference type="Proteomes" id="UP001597519"/>
    </source>
</evidence>
<accession>A0ABW5WZR5</accession>
<comment type="caution">
    <text evidence="2">The sequence shown here is derived from an EMBL/GenBank/DDBJ whole genome shotgun (WGS) entry which is preliminary data.</text>
</comment>
<dbReference type="SUPFAM" id="SSF53927">
    <property type="entry name" value="Cytidine deaminase-like"/>
    <property type="match status" value="1"/>
</dbReference>
<dbReference type="RefSeq" id="WP_377774564.1">
    <property type="nucleotide sequence ID" value="NZ_JBHUOQ010000004.1"/>
</dbReference>